<evidence type="ECO:0000313" key="1">
    <source>
        <dbReference type="EMBL" id="RHN74829.1"/>
    </source>
</evidence>
<dbReference type="Proteomes" id="UP000265566">
    <property type="component" value="Chromosome 2"/>
</dbReference>
<reference evidence="2" key="1">
    <citation type="journal article" date="2018" name="Nat. Plants">
        <title>Whole-genome landscape of Medicago truncatula symbiotic genes.</title>
        <authorList>
            <person name="Pecrix Y."/>
            <person name="Staton S.E."/>
            <person name="Sallet E."/>
            <person name="Lelandais-Briere C."/>
            <person name="Moreau S."/>
            <person name="Carrere S."/>
            <person name="Blein T."/>
            <person name="Jardinaud M.F."/>
            <person name="Latrasse D."/>
            <person name="Zouine M."/>
            <person name="Zahm M."/>
            <person name="Kreplak J."/>
            <person name="Mayjonade B."/>
            <person name="Satge C."/>
            <person name="Perez M."/>
            <person name="Cauet S."/>
            <person name="Marande W."/>
            <person name="Chantry-Darmon C."/>
            <person name="Lopez-Roques C."/>
            <person name="Bouchez O."/>
            <person name="Berard A."/>
            <person name="Debelle F."/>
            <person name="Munos S."/>
            <person name="Bendahmane A."/>
            <person name="Berges H."/>
            <person name="Niebel A."/>
            <person name="Buitink J."/>
            <person name="Frugier F."/>
            <person name="Benhamed M."/>
            <person name="Crespi M."/>
            <person name="Gouzy J."/>
            <person name="Gamas P."/>
        </authorList>
    </citation>
    <scope>NUCLEOTIDE SEQUENCE [LARGE SCALE GENOMIC DNA]</scope>
    <source>
        <strain evidence="2">cv. Jemalong A17</strain>
    </source>
</reference>
<proteinExistence type="predicted"/>
<sequence length="49" mass="5435">MKLLIDVNLINANICNSPNFNKGVFLFSLMKEQVINPVMPHDGFGSSQV</sequence>
<dbReference type="EMBL" id="PSQE01000002">
    <property type="protein sequence ID" value="RHN74829.1"/>
    <property type="molecule type" value="Genomic_DNA"/>
</dbReference>
<dbReference type="AlphaFoldDB" id="A0A396J983"/>
<evidence type="ECO:0000313" key="2">
    <source>
        <dbReference type="Proteomes" id="UP000265566"/>
    </source>
</evidence>
<gene>
    <name evidence="1" type="ORF">MtrunA17_Chr2g0314551</name>
</gene>
<comment type="caution">
    <text evidence="1">The sequence shown here is derived from an EMBL/GenBank/DDBJ whole genome shotgun (WGS) entry which is preliminary data.</text>
</comment>
<organism evidence="1 2">
    <name type="scientific">Medicago truncatula</name>
    <name type="common">Barrel medic</name>
    <name type="synonym">Medicago tribuloides</name>
    <dbReference type="NCBI Taxonomy" id="3880"/>
    <lineage>
        <taxon>Eukaryota</taxon>
        <taxon>Viridiplantae</taxon>
        <taxon>Streptophyta</taxon>
        <taxon>Embryophyta</taxon>
        <taxon>Tracheophyta</taxon>
        <taxon>Spermatophyta</taxon>
        <taxon>Magnoliopsida</taxon>
        <taxon>eudicotyledons</taxon>
        <taxon>Gunneridae</taxon>
        <taxon>Pentapetalae</taxon>
        <taxon>rosids</taxon>
        <taxon>fabids</taxon>
        <taxon>Fabales</taxon>
        <taxon>Fabaceae</taxon>
        <taxon>Papilionoideae</taxon>
        <taxon>50 kb inversion clade</taxon>
        <taxon>NPAAA clade</taxon>
        <taxon>Hologalegina</taxon>
        <taxon>IRL clade</taxon>
        <taxon>Trifolieae</taxon>
        <taxon>Medicago</taxon>
    </lineage>
</organism>
<name>A0A396J983_MEDTR</name>
<protein>
    <submittedName>
        <fullName evidence="1">Uncharacterized protein</fullName>
    </submittedName>
</protein>
<dbReference type="Gramene" id="rna10953">
    <property type="protein sequence ID" value="RHN74829.1"/>
    <property type="gene ID" value="gene10953"/>
</dbReference>
<accession>A0A396J983</accession>